<dbReference type="Gene3D" id="2.30.30.40">
    <property type="entry name" value="SH3 Domains"/>
    <property type="match status" value="1"/>
</dbReference>
<reference evidence="3 4" key="1">
    <citation type="submission" date="2018-07" db="EMBL/GenBank/DDBJ databases">
        <title>Genomic Encyclopedia of Type Strains, Phase IV (KMG-IV): sequencing the most valuable type-strain genomes for metagenomic binning, comparative biology and taxonomic classification.</title>
        <authorList>
            <person name="Goeker M."/>
        </authorList>
    </citation>
    <scope>NUCLEOTIDE SEQUENCE [LARGE SCALE GENOMIC DNA]</scope>
    <source>
        <strain evidence="3 4">DSM 4134</strain>
    </source>
</reference>
<dbReference type="SMART" id="SM00260">
    <property type="entry name" value="CheW"/>
    <property type="match status" value="1"/>
</dbReference>
<proteinExistence type="predicted"/>
<dbReference type="GO" id="GO:0005829">
    <property type="term" value="C:cytosol"/>
    <property type="evidence" value="ECO:0007669"/>
    <property type="project" value="TreeGrafter"/>
</dbReference>
<dbReference type="InterPro" id="IPR039315">
    <property type="entry name" value="CheW"/>
</dbReference>
<dbReference type="InterPro" id="IPR036061">
    <property type="entry name" value="CheW-like_dom_sf"/>
</dbReference>
<sequence length="223" mass="24938">MALGKNLKKSKLIPDTPVKKKATTKAVSVEEDLPQESTTPDGTVTQAEYERRRALHQKFHKEIESLERKQVHLIAFEVGGEEYAIDIDKINEVVPTPAITRMPKTPVYISGIANIRGRGIVTIDLAKKLGLVPDERELEGRTNYTIVVDTGRYTVGLLVPNVPHNQRFSGSDIQPASDSVSDTTLDETYIKGLIRVNDRMIFFIDIDELVEGDRLKSRVVKEA</sequence>
<dbReference type="RefSeq" id="WP_115867096.1">
    <property type="nucleotide sequence ID" value="NZ_QREG01000004.1"/>
</dbReference>
<evidence type="ECO:0000313" key="4">
    <source>
        <dbReference type="Proteomes" id="UP000256779"/>
    </source>
</evidence>
<feature type="compositionally biased region" description="Basic residues" evidence="1">
    <location>
        <begin position="1"/>
        <end position="11"/>
    </location>
</feature>
<dbReference type="GO" id="GO:0007165">
    <property type="term" value="P:signal transduction"/>
    <property type="evidence" value="ECO:0007669"/>
    <property type="project" value="InterPro"/>
</dbReference>
<accession>A0A3D9L7B2</accession>
<dbReference type="Pfam" id="PF01584">
    <property type="entry name" value="CheW"/>
    <property type="match status" value="1"/>
</dbReference>
<protein>
    <submittedName>
        <fullName evidence="3">Purine-binding chemotaxis protein CheW</fullName>
    </submittedName>
</protein>
<feature type="region of interest" description="Disordered" evidence="1">
    <location>
        <begin position="1"/>
        <end position="42"/>
    </location>
</feature>
<evidence type="ECO:0000313" key="3">
    <source>
        <dbReference type="EMBL" id="REE01001.1"/>
    </source>
</evidence>
<dbReference type="AlphaFoldDB" id="A0A3D9L7B2"/>
<dbReference type="Gene3D" id="2.40.50.180">
    <property type="entry name" value="CheA-289, Domain 4"/>
    <property type="match status" value="1"/>
</dbReference>
<evidence type="ECO:0000256" key="1">
    <source>
        <dbReference type="SAM" id="MobiDB-lite"/>
    </source>
</evidence>
<evidence type="ECO:0000259" key="2">
    <source>
        <dbReference type="PROSITE" id="PS50851"/>
    </source>
</evidence>
<dbReference type="EMBL" id="QREG01000004">
    <property type="protein sequence ID" value="REE01001.1"/>
    <property type="molecule type" value="Genomic_DNA"/>
</dbReference>
<dbReference type="PROSITE" id="PS50851">
    <property type="entry name" value="CHEW"/>
    <property type="match status" value="1"/>
</dbReference>
<dbReference type="PANTHER" id="PTHR22617:SF23">
    <property type="entry name" value="CHEMOTAXIS PROTEIN CHEW"/>
    <property type="match status" value="1"/>
</dbReference>
<dbReference type="GO" id="GO:0006935">
    <property type="term" value="P:chemotaxis"/>
    <property type="evidence" value="ECO:0007669"/>
    <property type="project" value="InterPro"/>
</dbReference>
<organism evidence="3 4">
    <name type="scientific">Marinoscillum furvescens DSM 4134</name>
    <dbReference type="NCBI Taxonomy" id="1122208"/>
    <lineage>
        <taxon>Bacteria</taxon>
        <taxon>Pseudomonadati</taxon>
        <taxon>Bacteroidota</taxon>
        <taxon>Cytophagia</taxon>
        <taxon>Cytophagales</taxon>
        <taxon>Reichenbachiellaceae</taxon>
        <taxon>Marinoscillum</taxon>
    </lineage>
</organism>
<keyword evidence="4" id="KW-1185">Reference proteome</keyword>
<dbReference type="SUPFAM" id="SSF50341">
    <property type="entry name" value="CheW-like"/>
    <property type="match status" value="1"/>
</dbReference>
<dbReference type="Proteomes" id="UP000256779">
    <property type="component" value="Unassembled WGS sequence"/>
</dbReference>
<dbReference type="OrthoDB" id="9794382at2"/>
<dbReference type="InterPro" id="IPR002545">
    <property type="entry name" value="CheW-lke_dom"/>
</dbReference>
<feature type="domain" description="CheW-like" evidence="2">
    <location>
        <begin position="70"/>
        <end position="215"/>
    </location>
</feature>
<dbReference type="PANTHER" id="PTHR22617">
    <property type="entry name" value="CHEMOTAXIS SENSOR HISTIDINE KINASE-RELATED"/>
    <property type="match status" value="1"/>
</dbReference>
<gene>
    <name evidence="3" type="ORF">C7460_10420</name>
</gene>
<comment type="caution">
    <text evidence="3">The sequence shown here is derived from an EMBL/GenBank/DDBJ whole genome shotgun (WGS) entry which is preliminary data.</text>
</comment>
<name>A0A3D9L7B2_MARFU</name>